<feature type="transmembrane region" description="Helical" evidence="7">
    <location>
        <begin position="414"/>
        <end position="443"/>
    </location>
</feature>
<evidence type="ECO:0000256" key="5">
    <source>
        <dbReference type="ARBA" id="ARBA00023136"/>
    </source>
</evidence>
<sequence length="749" mass="78751">MGEHSDRTTVTGRHSPSPAPAGTAAPVTRAGWRDRMPAPLPPLLGLMAGILLASGSGWGWPLGALGLLLGASRSAWLLPLVLLAGTVGFVREQAWARQPDPLAPYVGGTLTVRGHWDGQFLSLREPPARIALSPKPHAPPGELTVRGTLTRPPARRIPGGFDYAFWLRSQGVQALLAGTAVQNSTKEPGFRSWFRRGLASGLPPQEAALLTAVELGDRGALGDPAVNASGDVQDAFTRAGLAHLMALSGQNVAVLVGLLGLIFARTPLGQVGNARFPVMMLLLLGFLWLVGPSPSIVRAVSMGELALLGLWLGRGRLDVYGVLTLTALGGLIAQPAWLFDVGFQLSYLAVLGLTLSGRAAARLPERWPQWLRLAVVATLLAETFTLPVVAGNFHQVPLVGLPANLLAEAVMTPLVPLGLLAGLLGPLGWLVNSVNGLLLDALLWTARTFGAAPTVAWGSVSPAGYAAYAVFAVTLAAWLTGRARAWVLAAVTLLGVLCTALPARLVPAREVVFLDVGQGDSTLIRANGLNVLVDGGGTPRGDYDVGAGTVVPALHALGVRALDVVVATHADADHIEGLVSVLGLVPVGELWIGQRRTDDPLLAALLDAAAARHVPVREVRRGDRVQSGDIRLDVLWPVGPPWSTADNDNSVVLELVSPHFRTAVLGDLPDPAETLLGVGPLDLLKVAHHGSRFSSGEAFLQETRPVDAVISVGRNTYGHPNADLLARLQARGVHVWRTDEVGTVRWPIP</sequence>
<dbReference type="InterPro" id="IPR035681">
    <property type="entry name" value="ComA-like_MBL"/>
</dbReference>
<dbReference type="GO" id="GO:0030420">
    <property type="term" value="P:establishment of competence for transformation"/>
    <property type="evidence" value="ECO:0007669"/>
    <property type="project" value="InterPro"/>
</dbReference>
<reference evidence="9" key="1">
    <citation type="journal article" date="2014" name="Int. J. Syst. Evol. Microbiol.">
        <title>Complete genome sequence of Corynebacterium casei LMG S-19264T (=DSM 44701T), isolated from a smear-ripened cheese.</title>
        <authorList>
            <consortium name="US DOE Joint Genome Institute (JGI-PGF)"/>
            <person name="Walter F."/>
            <person name="Albersmeier A."/>
            <person name="Kalinowski J."/>
            <person name="Ruckert C."/>
        </authorList>
    </citation>
    <scope>NUCLEOTIDE SEQUENCE</scope>
    <source>
        <strain evidence="9">JCM 14371</strain>
    </source>
</reference>
<dbReference type="GO" id="GO:0005886">
    <property type="term" value="C:plasma membrane"/>
    <property type="evidence" value="ECO:0007669"/>
    <property type="project" value="UniProtKB-SubCell"/>
</dbReference>
<protein>
    <submittedName>
        <fullName evidence="9">DNA internalization-related competence protein ComEC/Rec2</fullName>
    </submittedName>
</protein>
<dbReference type="CDD" id="cd07731">
    <property type="entry name" value="ComA-like_MBL-fold"/>
    <property type="match status" value="1"/>
</dbReference>
<evidence type="ECO:0000256" key="7">
    <source>
        <dbReference type="SAM" id="Phobius"/>
    </source>
</evidence>
<dbReference type="Pfam" id="PF03772">
    <property type="entry name" value="Competence"/>
    <property type="match status" value="1"/>
</dbReference>
<dbReference type="Proteomes" id="UP000635726">
    <property type="component" value="Unassembled WGS sequence"/>
</dbReference>
<dbReference type="Pfam" id="PF00753">
    <property type="entry name" value="Lactamase_B"/>
    <property type="match status" value="1"/>
</dbReference>
<evidence type="ECO:0000256" key="4">
    <source>
        <dbReference type="ARBA" id="ARBA00022989"/>
    </source>
</evidence>
<keyword evidence="10" id="KW-1185">Reference proteome</keyword>
<reference evidence="9" key="2">
    <citation type="submission" date="2020-09" db="EMBL/GenBank/DDBJ databases">
        <authorList>
            <person name="Sun Q."/>
            <person name="Ohkuma M."/>
        </authorList>
    </citation>
    <scope>NUCLEOTIDE SEQUENCE</scope>
    <source>
        <strain evidence="9">JCM 14371</strain>
    </source>
</reference>
<dbReference type="PANTHER" id="PTHR30619:SF1">
    <property type="entry name" value="RECOMBINATION PROTEIN 2"/>
    <property type="match status" value="1"/>
</dbReference>
<evidence type="ECO:0000256" key="3">
    <source>
        <dbReference type="ARBA" id="ARBA00022692"/>
    </source>
</evidence>
<dbReference type="InterPro" id="IPR036866">
    <property type="entry name" value="RibonucZ/Hydroxyglut_hydro"/>
</dbReference>
<dbReference type="InterPro" id="IPR004477">
    <property type="entry name" value="ComEC_N"/>
</dbReference>
<dbReference type="InterPro" id="IPR004797">
    <property type="entry name" value="Competence_ComEC/Rec2"/>
</dbReference>
<feature type="transmembrane region" description="Helical" evidence="7">
    <location>
        <begin position="373"/>
        <end position="394"/>
    </location>
</feature>
<keyword evidence="4 7" id="KW-1133">Transmembrane helix</keyword>
<name>A0A917PMV3_9DEIO</name>
<comment type="caution">
    <text evidence="9">The sequence shown here is derived from an EMBL/GenBank/DDBJ whole genome shotgun (WGS) entry which is preliminary data.</text>
</comment>
<feature type="transmembrane region" description="Helical" evidence="7">
    <location>
        <begin position="317"/>
        <end position="337"/>
    </location>
</feature>
<keyword evidence="2" id="KW-1003">Cell membrane</keyword>
<feature type="region of interest" description="Disordered" evidence="6">
    <location>
        <begin position="1"/>
        <end position="32"/>
    </location>
</feature>
<feature type="transmembrane region" description="Helical" evidence="7">
    <location>
        <begin position="244"/>
        <end position="264"/>
    </location>
</feature>
<feature type="transmembrane region" description="Helical" evidence="7">
    <location>
        <begin position="455"/>
        <end position="479"/>
    </location>
</feature>
<evidence type="ECO:0000313" key="9">
    <source>
        <dbReference type="EMBL" id="GGJ85276.1"/>
    </source>
</evidence>
<organism evidence="9 10">
    <name type="scientific">Deinococcus aquiradiocola</name>
    <dbReference type="NCBI Taxonomy" id="393059"/>
    <lineage>
        <taxon>Bacteria</taxon>
        <taxon>Thermotogati</taxon>
        <taxon>Deinococcota</taxon>
        <taxon>Deinococci</taxon>
        <taxon>Deinococcales</taxon>
        <taxon>Deinococcaceae</taxon>
        <taxon>Deinococcus</taxon>
    </lineage>
</organism>
<keyword evidence="3 7" id="KW-0812">Transmembrane</keyword>
<feature type="domain" description="Metallo-beta-lactamase" evidence="8">
    <location>
        <begin position="518"/>
        <end position="714"/>
    </location>
</feature>
<feature type="transmembrane region" description="Helical" evidence="7">
    <location>
        <begin position="276"/>
        <end position="297"/>
    </location>
</feature>
<evidence type="ECO:0000313" key="10">
    <source>
        <dbReference type="Proteomes" id="UP000635726"/>
    </source>
</evidence>
<feature type="transmembrane region" description="Helical" evidence="7">
    <location>
        <begin position="43"/>
        <end position="61"/>
    </location>
</feature>
<dbReference type="SUPFAM" id="SSF56281">
    <property type="entry name" value="Metallo-hydrolase/oxidoreductase"/>
    <property type="match status" value="1"/>
</dbReference>
<dbReference type="RefSeq" id="WP_229671077.1">
    <property type="nucleotide sequence ID" value="NZ_BMOE01000014.1"/>
</dbReference>
<proteinExistence type="predicted"/>
<feature type="transmembrane region" description="Helical" evidence="7">
    <location>
        <begin position="485"/>
        <end position="503"/>
    </location>
</feature>
<dbReference type="InterPro" id="IPR052159">
    <property type="entry name" value="Competence_DNA_uptake"/>
</dbReference>
<dbReference type="EMBL" id="BMOE01000014">
    <property type="protein sequence ID" value="GGJ85276.1"/>
    <property type="molecule type" value="Genomic_DNA"/>
</dbReference>
<evidence type="ECO:0000259" key="8">
    <source>
        <dbReference type="SMART" id="SM00849"/>
    </source>
</evidence>
<dbReference type="NCBIfam" id="TIGR00361">
    <property type="entry name" value="ComEC_Rec2"/>
    <property type="match status" value="1"/>
</dbReference>
<feature type="transmembrane region" description="Helical" evidence="7">
    <location>
        <begin position="73"/>
        <end position="90"/>
    </location>
</feature>
<dbReference type="InterPro" id="IPR001279">
    <property type="entry name" value="Metallo-B-lactamas"/>
</dbReference>
<evidence type="ECO:0000256" key="6">
    <source>
        <dbReference type="SAM" id="MobiDB-lite"/>
    </source>
</evidence>
<evidence type="ECO:0000256" key="2">
    <source>
        <dbReference type="ARBA" id="ARBA00022475"/>
    </source>
</evidence>
<evidence type="ECO:0000256" key="1">
    <source>
        <dbReference type="ARBA" id="ARBA00004651"/>
    </source>
</evidence>
<gene>
    <name evidence="9" type="ORF">GCM10008939_31460</name>
</gene>
<keyword evidence="5 7" id="KW-0472">Membrane</keyword>
<dbReference type="Gene3D" id="3.60.15.10">
    <property type="entry name" value="Ribonuclease Z/Hydroxyacylglutathione hydrolase-like"/>
    <property type="match status" value="1"/>
</dbReference>
<dbReference type="PANTHER" id="PTHR30619">
    <property type="entry name" value="DNA INTERNALIZATION/COMPETENCE PROTEIN COMEC/REC2"/>
    <property type="match status" value="1"/>
</dbReference>
<feature type="compositionally biased region" description="Low complexity" evidence="6">
    <location>
        <begin position="20"/>
        <end position="30"/>
    </location>
</feature>
<dbReference type="SMART" id="SM00849">
    <property type="entry name" value="Lactamase_B"/>
    <property type="match status" value="1"/>
</dbReference>
<dbReference type="AlphaFoldDB" id="A0A917PMV3"/>
<comment type="subcellular location">
    <subcellularLocation>
        <location evidence="1">Cell membrane</location>
        <topology evidence="1">Multi-pass membrane protein</topology>
    </subcellularLocation>
</comment>
<dbReference type="NCBIfam" id="TIGR00360">
    <property type="entry name" value="ComEC_N-term"/>
    <property type="match status" value="1"/>
</dbReference>
<accession>A0A917PMV3</accession>